<gene>
    <name evidence="3" type="ORF">PYH38_002150</name>
</gene>
<dbReference type="RefSeq" id="WP_280731393.1">
    <property type="nucleotide sequence ID" value="NZ_CP120367.1"/>
</dbReference>
<name>A0ABY8CPU7_9HYPH</name>
<dbReference type="SUPFAM" id="SSF51735">
    <property type="entry name" value="NAD(P)-binding Rossmann-fold domains"/>
    <property type="match status" value="1"/>
</dbReference>
<sequence>MKIVVIGGTGLIGTKVVNILQQNGHQALAATPATGVDTISGKGLSEALEGAEVVVDVSNSPSFESDAAMAFFKTAGENISAAEANAGVKHHVALSVVGTQRLQDSGYFRAKLAQESKIKASAIPYTLVRATQFFEFIRGIAQSGTSGDTVRLSHAPFQPMAAQDVAAAVACAALGAPVNGTLEVAGPEILRLDEVIAKVLDADRDPRKVVTDSEAPYFGVRLNNPSLLPDGEARYGATTFGWWLVNVRRLPKDRLAKPVGAERWDPMGVC</sequence>
<proteinExistence type="predicted"/>
<evidence type="ECO:0000256" key="1">
    <source>
        <dbReference type="ARBA" id="ARBA00022857"/>
    </source>
</evidence>
<organism evidence="3 4">
    <name type="scientific">Sinorhizobium numidicum</name>
    <dbReference type="NCBI Taxonomy" id="680248"/>
    <lineage>
        <taxon>Bacteria</taxon>
        <taxon>Pseudomonadati</taxon>
        <taxon>Pseudomonadota</taxon>
        <taxon>Alphaproteobacteria</taxon>
        <taxon>Hyphomicrobiales</taxon>
        <taxon>Rhizobiaceae</taxon>
        <taxon>Sinorhizobium/Ensifer group</taxon>
        <taxon>Sinorhizobium</taxon>
    </lineage>
</organism>
<dbReference type="InterPro" id="IPR051164">
    <property type="entry name" value="NmrA-like_oxidored"/>
</dbReference>
<dbReference type="Proteomes" id="UP001235547">
    <property type="component" value="Chromosome 2"/>
</dbReference>
<evidence type="ECO:0000313" key="4">
    <source>
        <dbReference type="Proteomes" id="UP001235547"/>
    </source>
</evidence>
<feature type="domain" description="NAD(P)-binding" evidence="2">
    <location>
        <begin position="7"/>
        <end position="169"/>
    </location>
</feature>
<dbReference type="Pfam" id="PF13460">
    <property type="entry name" value="NAD_binding_10"/>
    <property type="match status" value="1"/>
</dbReference>
<keyword evidence="1" id="KW-0521">NADP</keyword>
<dbReference type="EMBL" id="CP120370">
    <property type="protein sequence ID" value="WEX80674.1"/>
    <property type="molecule type" value="Genomic_DNA"/>
</dbReference>
<dbReference type="PANTHER" id="PTHR42748">
    <property type="entry name" value="NITROGEN METABOLITE REPRESSION PROTEIN NMRA FAMILY MEMBER"/>
    <property type="match status" value="1"/>
</dbReference>
<dbReference type="Gene3D" id="3.40.50.720">
    <property type="entry name" value="NAD(P)-binding Rossmann-like Domain"/>
    <property type="match status" value="1"/>
</dbReference>
<accession>A0ABY8CPU7</accession>
<dbReference type="InterPro" id="IPR036291">
    <property type="entry name" value="NAD(P)-bd_dom_sf"/>
</dbReference>
<keyword evidence="4" id="KW-1185">Reference proteome</keyword>
<protein>
    <submittedName>
        <fullName evidence="3">SDR family oxidoreductase</fullName>
    </submittedName>
</protein>
<evidence type="ECO:0000259" key="2">
    <source>
        <dbReference type="Pfam" id="PF13460"/>
    </source>
</evidence>
<dbReference type="PANTHER" id="PTHR42748:SF3">
    <property type="entry name" value="BLL4366 PROTEIN"/>
    <property type="match status" value="1"/>
</dbReference>
<dbReference type="InterPro" id="IPR016040">
    <property type="entry name" value="NAD(P)-bd_dom"/>
</dbReference>
<evidence type="ECO:0000313" key="3">
    <source>
        <dbReference type="EMBL" id="WEX80674.1"/>
    </source>
</evidence>
<reference evidence="3 4" key="1">
    <citation type="submission" date="2023-03" db="EMBL/GenBank/DDBJ databases">
        <authorList>
            <person name="Kaur S."/>
            <person name="Espinosa-Saiz D."/>
            <person name="Velazquez E."/>
            <person name="Menendez E."/>
            <person name="diCenzo G.C."/>
        </authorList>
    </citation>
    <scope>NUCLEOTIDE SEQUENCE [LARGE SCALE GENOMIC DNA]</scope>
    <source>
        <strain evidence="3 4">LMG 27395</strain>
    </source>
</reference>